<keyword evidence="1" id="KW-0175">Coiled coil</keyword>
<sequence length="1832" mass="196739">MAIHAQLADGRVLEFPDGTDPSVIDSTVKSLTPPPESGFLGTVGANLAGGLGNQLLGAGAAAADYTGASSAAKYLDEKRKALEAFQQEHGGGTTTGRIASSVGALAPALLMPEAGILELVANAGLFAVPGFRDTYKAQTEAGASPTVAAEHAIADAGLMMVGGRLVAKGGKALPKSLQAGEEFLPQVASAAGEGAAFTAGNTAASKAIDVANQAAGNKTAEGAENAPWLSPQAMAESAASFGILRGAHRALAPRPAVAPGAPETAPLPAPETVAAELPAAPAADYATLFEQRDRAQRAPKSPENDAKVADLTQRMEEHLAEIPAAPAEATPAAPIAEPVKRARKPKAAAPEVAPAELNVPKDLAPVTAEAPSAAPTNTGTLASTPITANDIATMTDNKGNSLSKANRQWLTDNLLGKTMSDAVDLANANPDLLTRRGIGDVLDHIVYSVHLENTNANAKPLEVQPANGAGGRERGMELPVQPTDVVKPEEGLAAPTGEPAEPSGQRLVPPEQPVNAGNAEQGTKLGALTEAPKVVDETTRRLAEAPIPEVAPEAPEEAQQARSEALKTQREAQTEVARSDQAEVTRNEPDEALKPEHMDAVADIDAKLRLYDTSPEIVTAQRAAAQIAKVAENPMTPKAVRQYAQHIVDHQLDAKDVAAGRPVVDREQKRGLYQSPRENKPSMLKPGEVHALATKMVNAWKNIPAKILVHATEETLPQAIKDQAAKDGMTGKITGLYDTTNDTVHLVEENLKSAQDVQSVVVHEIVGHFGLRSVLGDSYKSVMDALYKGNKAVRDAASEKMQGEHPLDQRTAVEEVLAEMAETGPEAPLERGALRRVYDLVKQFFREKLGMTQPVSDDAVRQIVANARRYVTNGNKQGTKLDLANTGAALYQRTPALTAKGAEATQILKNMGREVPKDDPRPTLTKINEATEVAKQLTGKDAAGVGPVGRLVNSLTDSLDVSAPLKRMFSKALRASLPESKANDMLVAVSGSDVFHASDKATHALDEGGISYDDAVHKAKTTTSEYNRGALYGVYKQLSESLGQPLTSTRFVASTALESKRTLALMDMRDRMLQEAANLKVQSDTAKAQGDTTLAAKKAAAAKSLQTKGESYKFQMDRAAAEEGMKLYNTTPEIQKIDDIKEGIRKWVADYLKESGIWSPETSQWMLDNAEWIPFQREMDEHDTPEKMDKVIRGLQVRASEPGFKGSLREVHDVMDNFEKWVQYSVSNGVKNRYTSEVSKLALQHLPTDVAKAVLHVDPRAANRTVMYLDNGTPKYIEYQDPAVAMMFKGSPAAAQAAFPFVNGFLDHFNRIFRASVTNFPLFSAAQFSMDAYSAIITSGLSPKYAFSIPLKAVSEAVKTFKGTSTAHKTLSAYGAVGVHDYNATLAQVNAEVNAGLKKLSGWEKYTGAMQRMNMVGDNSMRQAVYLAAKESGLSEAQAVEKAFELINFRTRVGNAGMAASARHVVFLNSFYAASRATLKVLTGEGISPTDRTKARNTLLTNLAWIGGLSAINAMANIGDEDYEKLSRQQQASRLTLPGLHGWGIPLRPDVFLMVKLLAEQTVRQSTQYADDPAKLRTVLRDAVFNNIIGGDLPVEQPEKLAVELEGNYDFFAERPIVGKGLESLEGWQQYSPETSEFAKGVGATSKSIAKAMGSTYTGMSPLKVDHFIRGVLGSYGGAFLLATNSIAGNRPDRSLQDTIATFPGMSRFGVREFGSETANDFYDLAEHVDEAVKTASHMQSTGQFAEAHKYIEENRAKIRYEGYVKNIEETLGLMRNQITRISDKPESEMSAAEKERQIHAIKEREKRMLANQEAHLKQIRTEALQRPPGLL</sequence>
<dbReference type="EMBL" id="LR796172">
    <property type="protein sequence ID" value="CAB4123653.1"/>
    <property type="molecule type" value="Genomic_DNA"/>
</dbReference>
<protein>
    <recommendedName>
        <fullName evidence="3">Large polyvalent protein associated domain-containing protein</fullName>
    </recommendedName>
</protein>
<feature type="region of interest" description="Disordered" evidence="2">
    <location>
        <begin position="551"/>
        <end position="595"/>
    </location>
</feature>
<evidence type="ECO:0000256" key="1">
    <source>
        <dbReference type="SAM" id="Coils"/>
    </source>
</evidence>
<accession>A0A6J5KRJ3</accession>
<feature type="domain" description="Large polyvalent protein associated" evidence="3">
    <location>
        <begin position="1520"/>
        <end position="1687"/>
    </location>
</feature>
<feature type="compositionally biased region" description="Low complexity" evidence="2">
    <location>
        <begin position="551"/>
        <end position="563"/>
    </location>
</feature>
<evidence type="ECO:0000256" key="2">
    <source>
        <dbReference type="SAM" id="MobiDB-lite"/>
    </source>
</evidence>
<evidence type="ECO:0000259" key="3">
    <source>
        <dbReference type="Pfam" id="PF18857"/>
    </source>
</evidence>
<dbReference type="InterPro" id="IPR040561">
    <property type="entry name" value="LPD38"/>
</dbReference>
<feature type="coiled-coil region" evidence="1">
    <location>
        <begin position="1792"/>
        <end position="1823"/>
    </location>
</feature>
<gene>
    <name evidence="4" type="ORF">UFOVP48_55</name>
</gene>
<reference evidence="4" key="1">
    <citation type="submission" date="2020-04" db="EMBL/GenBank/DDBJ databases">
        <authorList>
            <person name="Chiriac C."/>
            <person name="Salcher M."/>
            <person name="Ghai R."/>
            <person name="Kavagutti S V."/>
        </authorList>
    </citation>
    <scope>NUCLEOTIDE SEQUENCE</scope>
</reference>
<organism evidence="4">
    <name type="scientific">uncultured Caudovirales phage</name>
    <dbReference type="NCBI Taxonomy" id="2100421"/>
    <lineage>
        <taxon>Viruses</taxon>
        <taxon>Duplodnaviria</taxon>
        <taxon>Heunggongvirae</taxon>
        <taxon>Uroviricota</taxon>
        <taxon>Caudoviricetes</taxon>
        <taxon>Peduoviridae</taxon>
        <taxon>Maltschvirus</taxon>
        <taxon>Maltschvirus maltsch</taxon>
    </lineage>
</organism>
<feature type="region of interest" description="Disordered" evidence="2">
    <location>
        <begin position="490"/>
        <end position="524"/>
    </location>
</feature>
<dbReference type="Pfam" id="PF18857">
    <property type="entry name" value="LPD38"/>
    <property type="match status" value="1"/>
</dbReference>
<evidence type="ECO:0000313" key="4">
    <source>
        <dbReference type="EMBL" id="CAB4123653.1"/>
    </source>
</evidence>
<feature type="compositionally biased region" description="Basic and acidic residues" evidence="2">
    <location>
        <begin position="564"/>
        <end position="595"/>
    </location>
</feature>
<name>A0A6J5KRJ3_9CAUD</name>
<proteinExistence type="predicted"/>